<evidence type="ECO:0000313" key="1">
    <source>
        <dbReference type="EMBL" id="QDL06795.1"/>
    </source>
</evidence>
<keyword evidence="2" id="KW-1185">Reference proteome</keyword>
<dbReference type="Proteomes" id="UP000503129">
    <property type="component" value="Chromosome"/>
</dbReference>
<evidence type="ECO:0000313" key="2">
    <source>
        <dbReference type="Proteomes" id="UP000503129"/>
    </source>
</evidence>
<reference evidence="1 2" key="1">
    <citation type="submission" date="2018-06" db="EMBL/GenBank/DDBJ databases">
        <title>Comparative genomics of Brasilonema spp. strains.</title>
        <authorList>
            <person name="Alvarenga D.O."/>
            <person name="Fiore M.F."/>
            <person name="Varani A.M."/>
        </authorList>
    </citation>
    <scope>NUCLEOTIDE SEQUENCE [LARGE SCALE GENOMIC DNA]</scope>
    <source>
        <strain evidence="1 2">CENA114</strain>
    </source>
</reference>
<dbReference type="KEGG" id="bsen:DP114_01750"/>
<name>A0A856M6L3_9CYAN</name>
<gene>
    <name evidence="1" type="ORF">DP114_01750</name>
</gene>
<dbReference type="EMBL" id="CP030118">
    <property type="protein sequence ID" value="QDL06795.1"/>
    <property type="molecule type" value="Genomic_DNA"/>
</dbReference>
<dbReference type="AlphaFoldDB" id="A0A856M6L3"/>
<protein>
    <submittedName>
        <fullName evidence="1">Uncharacterized protein</fullName>
    </submittedName>
</protein>
<organism evidence="1 2">
    <name type="scientific">Brasilonema sennae CENA114</name>
    <dbReference type="NCBI Taxonomy" id="415709"/>
    <lineage>
        <taxon>Bacteria</taxon>
        <taxon>Bacillati</taxon>
        <taxon>Cyanobacteriota</taxon>
        <taxon>Cyanophyceae</taxon>
        <taxon>Nostocales</taxon>
        <taxon>Scytonemataceae</taxon>
        <taxon>Brasilonema</taxon>
        <taxon>Bromeliae group (in: Brasilonema)</taxon>
    </lineage>
</organism>
<proteinExistence type="predicted"/>
<sequence length="28" mass="2743">MNAARNISTYAASSVVSICGRGAADSLG</sequence>
<accession>A0A856M6L3</accession>